<accession>A0ACC2RC71</accession>
<organism evidence="1 2">
    <name type="scientific">Mythimna loreyi</name>
    <dbReference type="NCBI Taxonomy" id="667449"/>
    <lineage>
        <taxon>Eukaryota</taxon>
        <taxon>Metazoa</taxon>
        <taxon>Ecdysozoa</taxon>
        <taxon>Arthropoda</taxon>
        <taxon>Hexapoda</taxon>
        <taxon>Insecta</taxon>
        <taxon>Pterygota</taxon>
        <taxon>Neoptera</taxon>
        <taxon>Endopterygota</taxon>
        <taxon>Lepidoptera</taxon>
        <taxon>Glossata</taxon>
        <taxon>Ditrysia</taxon>
        <taxon>Noctuoidea</taxon>
        <taxon>Noctuidae</taxon>
        <taxon>Noctuinae</taxon>
        <taxon>Hadenini</taxon>
        <taxon>Mythimna</taxon>
    </lineage>
</organism>
<evidence type="ECO:0000313" key="1">
    <source>
        <dbReference type="EMBL" id="KAJ8737742.1"/>
    </source>
</evidence>
<dbReference type="EMBL" id="CM056777">
    <property type="protein sequence ID" value="KAJ8737742.1"/>
    <property type="molecule type" value="Genomic_DNA"/>
</dbReference>
<sequence>MERRRRNPKNLTKEMVAIVRLIGNVHRYMQREYEMMQQKDPNADLSQYSNTEQRTAEAVGVELAKIRPMLVSQNLLETIDIPALMRMKPNKKKIEIAVEVTVESKTDSKVEVAIVPKNTAHFASVEHKFNPN</sequence>
<evidence type="ECO:0000313" key="2">
    <source>
        <dbReference type="Proteomes" id="UP001231649"/>
    </source>
</evidence>
<keyword evidence="2" id="KW-1185">Reference proteome</keyword>
<gene>
    <name evidence="1" type="ORF">PYW08_000337</name>
</gene>
<dbReference type="Proteomes" id="UP001231649">
    <property type="component" value="Chromosome 1"/>
</dbReference>
<name>A0ACC2RC71_9NEOP</name>
<comment type="caution">
    <text evidence="1">The sequence shown here is derived from an EMBL/GenBank/DDBJ whole genome shotgun (WGS) entry which is preliminary data.</text>
</comment>
<proteinExistence type="predicted"/>
<reference evidence="1" key="1">
    <citation type="submission" date="2023-03" db="EMBL/GenBank/DDBJ databases">
        <title>Chromosome-level genomes of two armyworms, Mythimna separata and Mythimna loreyi, provide insights into the biosynthesis and reception of sex pheromones.</title>
        <authorList>
            <person name="Zhao H."/>
        </authorList>
    </citation>
    <scope>NUCLEOTIDE SEQUENCE</scope>
    <source>
        <strain evidence="1">BeijingLab</strain>
    </source>
</reference>
<protein>
    <submittedName>
        <fullName evidence="1">Uncharacterized protein</fullName>
    </submittedName>
</protein>